<dbReference type="Proteomes" id="UP000176786">
    <property type="component" value="Unassembled WGS sequence"/>
</dbReference>
<dbReference type="STRING" id="1817832.A3J48_03970"/>
<dbReference type="EMBL" id="MFES01000013">
    <property type="protein sequence ID" value="OGE86090.1"/>
    <property type="molecule type" value="Genomic_DNA"/>
</dbReference>
<feature type="transmembrane region" description="Helical" evidence="5">
    <location>
        <begin position="154"/>
        <end position="176"/>
    </location>
</feature>
<feature type="domain" description="O-antigen ligase-related" evidence="6">
    <location>
        <begin position="281"/>
        <end position="448"/>
    </location>
</feature>
<dbReference type="PANTHER" id="PTHR37422">
    <property type="entry name" value="TEICHURONIC ACID BIOSYNTHESIS PROTEIN TUAE"/>
    <property type="match status" value="1"/>
</dbReference>
<feature type="transmembrane region" description="Helical" evidence="5">
    <location>
        <begin position="91"/>
        <end position="111"/>
    </location>
</feature>
<feature type="transmembrane region" description="Helical" evidence="5">
    <location>
        <begin position="20"/>
        <end position="41"/>
    </location>
</feature>
<comment type="caution">
    <text evidence="7">The sequence shown here is derived from an EMBL/GenBank/DDBJ whole genome shotgun (WGS) entry which is preliminary data.</text>
</comment>
<feature type="transmembrane region" description="Helical" evidence="5">
    <location>
        <begin position="131"/>
        <end position="148"/>
    </location>
</feature>
<name>A0A1F5P8V1_9BACT</name>
<proteinExistence type="predicted"/>
<accession>A0A1F5P8V1</accession>
<keyword evidence="4 5" id="KW-0472">Membrane</keyword>
<protein>
    <recommendedName>
        <fullName evidence="6">O-antigen ligase-related domain-containing protein</fullName>
    </recommendedName>
</protein>
<feature type="transmembrane region" description="Helical" evidence="5">
    <location>
        <begin position="503"/>
        <end position="522"/>
    </location>
</feature>
<feature type="transmembrane region" description="Helical" evidence="5">
    <location>
        <begin position="469"/>
        <end position="491"/>
    </location>
</feature>
<reference evidence="7 8" key="1">
    <citation type="journal article" date="2016" name="Nat. Commun.">
        <title>Thousands of microbial genomes shed light on interconnected biogeochemical processes in an aquifer system.</title>
        <authorList>
            <person name="Anantharaman K."/>
            <person name="Brown C.T."/>
            <person name="Hug L.A."/>
            <person name="Sharon I."/>
            <person name="Castelle C.J."/>
            <person name="Probst A.J."/>
            <person name="Thomas B.C."/>
            <person name="Singh A."/>
            <person name="Wilkins M.J."/>
            <person name="Karaoz U."/>
            <person name="Brodie E.L."/>
            <person name="Williams K.H."/>
            <person name="Hubbard S.S."/>
            <person name="Banfield J.F."/>
        </authorList>
    </citation>
    <scope>NUCLEOTIDE SEQUENCE [LARGE SCALE GENOMIC DNA]</scope>
</reference>
<feature type="transmembrane region" description="Helical" evidence="5">
    <location>
        <begin position="252"/>
        <end position="270"/>
    </location>
</feature>
<feature type="transmembrane region" description="Helical" evidence="5">
    <location>
        <begin position="183"/>
        <end position="207"/>
    </location>
</feature>
<keyword evidence="3 5" id="KW-1133">Transmembrane helix</keyword>
<feature type="transmembrane region" description="Helical" evidence="5">
    <location>
        <begin position="439"/>
        <end position="457"/>
    </location>
</feature>
<dbReference type="Pfam" id="PF04932">
    <property type="entry name" value="Wzy_C"/>
    <property type="match status" value="1"/>
</dbReference>
<evidence type="ECO:0000313" key="8">
    <source>
        <dbReference type="Proteomes" id="UP000176786"/>
    </source>
</evidence>
<dbReference type="AlphaFoldDB" id="A0A1F5P8V1"/>
<feature type="transmembrane region" description="Helical" evidence="5">
    <location>
        <begin position="372"/>
        <end position="390"/>
    </location>
</feature>
<evidence type="ECO:0000256" key="4">
    <source>
        <dbReference type="ARBA" id="ARBA00023136"/>
    </source>
</evidence>
<sequence length="543" mass="59781">MKVMEYSNSAEFGYKSPVPAWARYLILGLLAILPVLLYIGLQFLSWIEIFGSVIVLGVVLHSFISFQSGLMLLIIFLPLEPLLLKFIPGDLTLFFRLIPEAIIYSLLVFGLVKRSRAEKLESNTKLSDNPIAVALFIFVGIAVISILVNRVEPIAAGLGLRQLLRFILLYLAVILYGLKQRQIILVLAAVAVIAMAESILGLIQAAVGSRLDALFSTGREFFVGRFRVAQEIFQIRAEGSRVFATMGRYDQLGTFLALVSAAALGFMYYAKDKVRKYATLVLLLSIPTMMLTYSRASWFGFLLAVIVCAIFIQKDKKVLAGLLTLVVLLGGYIGFKEVEVRRLIDEPSVSPINRLLEAFSERRLRSEYTGKGRLYFIIETPGAVLAHSPFVGVGPGQFGGGAAALLHNTSGYDELNLPFGVYGTEGQIDNNWMSIFGETGVLGLLAYLAMFVTLLVFSRRVLKSEQSTWLAKSLALGLIGATLSFVFQGFLGTYFEMRTLAPYYWLLAALTVAASQVHDANIRMGANDTNKHTNETNIGSISI</sequence>
<dbReference type="InterPro" id="IPR051533">
    <property type="entry name" value="WaaL-like"/>
</dbReference>
<evidence type="ECO:0000256" key="3">
    <source>
        <dbReference type="ARBA" id="ARBA00022989"/>
    </source>
</evidence>
<feature type="transmembrane region" description="Helical" evidence="5">
    <location>
        <begin position="291"/>
        <end position="312"/>
    </location>
</feature>
<dbReference type="GO" id="GO:0016020">
    <property type="term" value="C:membrane"/>
    <property type="evidence" value="ECO:0007669"/>
    <property type="project" value="UniProtKB-SubCell"/>
</dbReference>
<evidence type="ECO:0000259" key="6">
    <source>
        <dbReference type="Pfam" id="PF04932"/>
    </source>
</evidence>
<evidence type="ECO:0000256" key="2">
    <source>
        <dbReference type="ARBA" id="ARBA00022692"/>
    </source>
</evidence>
<evidence type="ECO:0000256" key="5">
    <source>
        <dbReference type="SAM" id="Phobius"/>
    </source>
</evidence>
<feature type="transmembrane region" description="Helical" evidence="5">
    <location>
        <begin position="318"/>
        <end position="335"/>
    </location>
</feature>
<dbReference type="InterPro" id="IPR007016">
    <property type="entry name" value="O-antigen_ligase-rel_domated"/>
</dbReference>
<feature type="transmembrane region" description="Helical" evidence="5">
    <location>
        <begin position="53"/>
        <end position="79"/>
    </location>
</feature>
<dbReference type="PANTHER" id="PTHR37422:SF13">
    <property type="entry name" value="LIPOPOLYSACCHARIDE BIOSYNTHESIS PROTEIN PA4999-RELATED"/>
    <property type="match status" value="1"/>
</dbReference>
<gene>
    <name evidence="7" type="ORF">A3J48_03970</name>
</gene>
<keyword evidence="2 5" id="KW-0812">Transmembrane</keyword>
<evidence type="ECO:0000256" key="1">
    <source>
        <dbReference type="ARBA" id="ARBA00004141"/>
    </source>
</evidence>
<evidence type="ECO:0000313" key="7">
    <source>
        <dbReference type="EMBL" id="OGE86090.1"/>
    </source>
</evidence>
<comment type="subcellular location">
    <subcellularLocation>
        <location evidence="1">Membrane</location>
        <topology evidence="1">Multi-pass membrane protein</topology>
    </subcellularLocation>
</comment>
<organism evidence="7 8">
    <name type="scientific">Candidatus Doudnabacteria bacterium RIFCSPHIGHO2_02_FULL_46_11</name>
    <dbReference type="NCBI Taxonomy" id="1817832"/>
    <lineage>
        <taxon>Bacteria</taxon>
        <taxon>Candidatus Doudnaibacteriota</taxon>
    </lineage>
</organism>